<feature type="compositionally biased region" description="Low complexity" evidence="8">
    <location>
        <begin position="156"/>
        <end position="185"/>
    </location>
</feature>
<keyword evidence="4" id="KW-0967">Endosome</keyword>
<feature type="compositionally biased region" description="Polar residues" evidence="8">
    <location>
        <begin position="268"/>
        <end position="279"/>
    </location>
</feature>
<dbReference type="InterPro" id="IPR037202">
    <property type="entry name" value="ESCRT_assembly_dom"/>
</dbReference>
<dbReference type="InterPro" id="IPR016135">
    <property type="entry name" value="UBQ-conjugating_enzyme/RWD"/>
</dbReference>
<feature type="domain" description="SB" evidence="9">
    <location>
        <begin position="617"/>
        <end position="683"/>
    </location>
</feature>
<protein>
    <submittedName>
        <fullName evidence="11">Related to Tumor susceptibility gene 101 protein</fullName>
    </submittedName>
</protein>
<proteinExistence type="inferred from homology"/>
<evidence type="ECO:0000256" key="5">
    <source>
        <dbReference type="ARBA" id="ARBA00022927"/>
    </source>
</evidence>
<dbReference type="Pfam" id="PF09454">
    <property type="entry name" value="Vps23_core"/>
    <property type="match status" value="1"/>
</dbReference>
<dbReference type="GO" id="GO:0006886">
    <property type="term" value="P:intracellular protein transport"/>
    <property type="evidence" value="ECO:0007669"/>
    <property type="project" value="UniProtKB-ARBA"/>
</dbReference>
<dbReference type="PANTHER" id="PTHR23306">
    <property type="entry name" value="TUMOR SUSCEPTIBILITY GENE 101 PROTEIN-RELATED"/>
    <property type="match status" value="1"/>
</dbReference>
<dbReference type="SUPFAM" id="SSF54495">
    <property type="entry name" value="UBC-like"/>
    <property type="match status" value="1"/>
</dbReference>
<dbReference type="EMBL" id="LK056694">
    <property type="protein sequence ID" value="CDU26464.1"/>
    <property type="molecule type" value="Genomic_DNA"/>
</dbReference>
<name>A0A140KNT9_9BASI</name>
<evidence type="ECO:0000256" key="7">
    <source>
        <dbReference type="PROSITE-ProRule" id="PRU00644"/>
    </source>
</evidence>
<evidence type="ECO:0000256" key="4">
    <source>
        <dbReference type="ARBA" id="ARBA00022753"/>
    </source>
</evidence>
<feature type="compositionally biased region" description="Acidic residues" evidence="8">
    <location>
        <begin position="485"/>
        <end position="494"/>
    </location>
</feature>
<evidence type="ECO:0000256" key="1">
    <source>
        <dbReference type="ARBA" id="ARBA00004177"/>
    </source>
</evidence>
<comment type="subcellular location">
    <subcellularLocation>
        <location evidence="1">Endosome</location>
    </subcellularLocation>
</comment>
<dbReference type="GO" id="GO:0043130">
    <property type="term" value="F:ubiquitin binding"/>
    <property type="evidence" value="ECO:0007669"/>
    <property type="project" value="TreeGrafter"/>
</dbReference>
<evidence type="ECO:0000256" key="3">
    <source>
        <dbReference type="ARBA" id="ARBA00022448"/>
    </source>
</evidence>
<keyword evidence="5 7" id="KW-0653">Protein transport</keyword>
<dbReference type="InterPro" id="IPR017916">
    <property type="entry name" value="SB_dom"/>
</dbReference>
<organism evidence="11">
    <name type="scientific">Sporisorium scitamineum</name>
    <dbReference type="NCBI Taxonomy" id="49012"/>
    <lineage>
        <taxon>Eukaryota</taxon>
        <taxon>Fungi</taxon>
        <taxon>Dikarya</taxon>
        <taxon>Basidiomycota</taxon>
        <taxon>Ustilaginomycotina</taxon>
        <taxon>Ustilaginomycetes</taxon>
        <taxon>Ustilaginales</taxon>
        <taxon>Ustilaginaceae</taxon>
        <taxon>Sporisorium</taxon>
    </lineage>
</organism>
<comment type="similarity">
    <text evidence="2">Belongs to the ubiquitin-conjugating enzyme family. UEV subfamily.</text>
</comment>
<keyword evidence="3 7" id="KW-0813">Transport</keyword>
<accession>A0A140KNT9</accession>
<evidence type="ECO:0000259" key="9">
    <source>
        <dbReference type="PROSITE" id="PS51312"/>
    </source>
</evidence>
<feature type="compositionally biased region" description="Pro residues" evidence="8">
    <location>
        <begin position="439"/>
        <end position="449"/>
    </location>
</feature>
<dbReference type="PROSITE" id="PS51312">
    <property type="entry name" value="SB"/>
    <property type="match status" value="1"/>
</dbReference>
<feature type="compositionally biased region" description="Low complexity" evidence="8">
    <location>
        <begin position="429"/>
        <end position="438"/>
    </location>
</feature>
<dbReference type="SUPFAM" id="SSF140111">
    <property type="entry name" value="Endosomal sorting complex assembly domain"/>
    <property type="match status" value="1"/>
</dbReference>
<evidence type="ECO:0000256" key="6">
    <source>
        <dbReference type="ARBA" id="ARBA00023054"/>
    </source>
</evidence>
<feature type="compositionally biased region" description="Low complexity" evidence="8">
    <location>
        <begin position="496"/>
        <end position="511"/>
    </location>
</feature>
<dbReference type="Gene3D" id="6.10.140.820">
    <property type="match status" value="1"/>
</dbReference>
<dbReference type="AlphaFoldDB" id="A0A140KNT9"/>
<dbReference type="InterPro" id="IPR052070">
    <property type="entry name" value="ESCRT-I_UEV_domain"/>
</dbReference>
<dbReference type="PROSITE" id="PS51322">
    <property type="entry name" value="UEV"/>
    <property type="match status" value="1"/>
</dbReference>
<dbReference type="GO" id="GO:0072666">
    <property type="term" value="P:establishment of protein localization to vacuole"/>
    <property type="evidence" value="ECO:0007669"/>
    <property type="project" value="UniProtKB-ARBA"/>
</dbReference>
<feature type="domain" description="UEV" evidence="10">
    <location>
        <begin position="4"/>
        <end position="149"/>
    </location>
</feature>
<feature type="compositionally biased region" description="Polar residues" evidence="8">
    <location>
        <begin position="334"/>
        <end position="354"/>
    </location>
</feature>
<keyword evidence="6" id="KW-0175">Coiled coil</keyword>
<evidence type="ECO:0000256" key="8">
    <source>
        <dbReference type="SAM" id="MobiDB-lite"/>
    </source>
</evidence>
<dbReference type="OrthoDB" id="306304at2759"/>
<evidence type="ECO:0000259" key="10">
    <source>
        <dbReference type="PROSITE" id="PS51322"/>
    </source>
</evidence>
<dbReference type="Gene3D" id="3.10.110.10">
    <property type="entry name" value="Ubiquitin Conjugating Enzyme"/>
    <property type="match status" value="1"/>
</dbReference>
<dbReference type="Pfam" id="PF05743">
    <property type="entry name" value="UEV"/>
    <property type="match status" value="1"/>
</dbReference>
<feature type="region of interest" description="Disordered" evidence="8">
    <location>
        <begin position="143"/>
        <end position="280"/>
    </location>
</feature>
<dbReference type="GO" id="GO:0000813">
    <property type="term" value="C:ESCRT I complex"/>
    <property type="evidence" value="ECO:0007669"/>
    <property type="project" value="TreeGrafter"/>
</dbReference>
<sequence length="683" mass="74438">MDHAVVQKWLRTVLGPYTDRDRVFADVDRALIAVSSLSPKTEVFTFNDGRTQLLLTLDGTIPVDFRNTTYNIPVAYWIPRDYPREPPMAFVAPTTDMAIRKGPNVDPSGEIGGEYLRRWRSKPEACNLLDLIHDCQHMFGREPPVYAKPKSTPVYATAAPSQQQQQQQQQHSQPSTPQRQSSTSSAFAAQRHGAPPSVPASPQSPHVTGGPSFQSPGAYDQRQNPPAPAPGTSSTSQEGQGQHAPHRPPKLSSSLGPTGGYATYSPGPRTSMSHTNQYGSPAPAPVSAFWEMQSLQQTGTPRFGSEEAYRRSSGTGFVQAGFGGHPSQHAALNQAQYAQQSPVTAPQSPSQKAPWQQGAALPQRRDSRQYTQYQQQQQQQHLHPQQQQRSHTSPYPASDTHHPGQHPSYNGSPAPVQTFPFQNGHATYHQPQHATGAPQPQPPPPPVPRLHPHSQSASFPSNGTNGHRNSPQPAVAPKPKGINLLDDEEGEEVDPSSSAAAARQQPGSTLAAPPPPRPINPELLALHDRVYTKLDARLTTLATTLHASNTRLEVLSSDLDRGLPAIEDELSRLKAVRDVCKTTGDRLESSVLEITDHLRALQAKDDPDPDSMVLATSIVGNQLVDLVAEDNAIEDTLYHLGRALNAERIDLASFLKQTRLLAREQFMCRALAMKVAEGMGWGE</sequence>
<evidence type="ECO:0000256" key="2">
    <source>
        <dbReference type="ARBA" id="ARBA00009594"/>
    </source>
</evidence>
<evidence type="ECO:0000313" key="11">
    <source>
        <dbReference type="EMBL" id="CDU26464.1"/>
    </source>
</evidence>
<dbReference type="InterPro" id="IPR008883">
    <property type="entry name" value="UEV_N"/>
</dbReference>
<dbReference type="CDD" id="cd11685">
    <property type="entry name" value="UEV_TSG101-like"/>
    <property type="match status" value="1"/>
</dbReference>
<gene>
    <name evidence="11" type="ORF">SPSC_06658</name>
</gene>
<dbReference type="PANTHER" id="PTHR23306:SF3">
    <property type="entry name" value="TUMOR SUPPRESSOR PROTEIN 101"/>
    <property type="match status" value="1"/>
</dbReference>
<feature type="compositionally biased region" description="Polar residues" evidence="8">
    <location>
        <begin position="454"/>
        <end position="472"/>
    </location>
</feature>
<dbReference type="GO" id="GO:0043162">
    <property type="term" value="P:ubiquitin-dependent protein catabolic process via the multivesicular body sorting pathway"/>
    <property type="evidence" value="ECO:0007669"/>
    <property type="project" value="UniProtKB-ARBA"/>
</dbReference>
<feature type="region of interest" description="Disordered" evidence="8">
    <location>
        <begin position="334"/>
        <end position="521"/>
    </location>
</feature>
<feature type="compositionally biased region" description="Polar residues" evidence="8">
    <location>
        <begin position="231"/>
        <end position="240"/>
    </location>
</feature>
<feature type="compositionally biased region" description="Low complexity" evidence="8">
    <location>
        <begin position="369"/>
        <end position="388"/>
    </location>
</feature>
<reference evidence="11" key="1">
    <citation type="submission" date="2014-06" db="EMBL/GenBank/DDBJ databases">
        <authorList>
            <person name="Ju J."/>
            <person name="Zhang J."/>
        </authorList>
    </citation>
    <scope>NUCLEOTIDE SEQUENCE</scope>
    <source>
        <strain evidence="11">SscI8</strain>
    </source>
</reference>